<dbReference type="SMART" id="SM00028">
    <property type="entry name" value="TPR"/>
    <property type="match status" value="10"/>
</dbReference>
<feature type="repeat" description="TPR" evidence="8">
    <location>
        <begin position="54"/>
        <end position="87"/>
    </location>
</feature>
<dbReference type="Gene3D" id="3.40.50.2000">
    <property type="entry name" value="Glycogen Phosphorylase B"/>
    <property type="match status" value="1"/>
</dbReference>
<dbReference type="EC" id="2.4.1.255" evidence="3"/>
<evidence type="ECO:0000256" key="3">
    <source>
        <dbReference type="ARBA" id="ARBA00011970"/>
    </source>
</evidence>
<dbReference type="Gene3D" id="1.25.40.10">
    <property type="entry name" value="Tetratricopeptide repeat domain"/>
    <property type="match status" value="2"/>
</dbReference>
<dbReference type="InterPro" id="IPR011990">
    <property type="entry name" value="TPR-like_helical_dom_sf"/>
</dbReference>
<dbReference type="InterPro" id="IPR029489">
    <property type="entry name" value="OGT/SEC/SPY_C"/>
</dbReference>
<proteinExistence type="inferred from homology"/>
<dbReference type="InterPro" id="IPR011717">
    <property type="entry name" value="TPR-4"/>
</dbReference>
<feature type="repeat" description="TPR" evidence="8">
    <location>
        <begin position="88"/>
        <end position="121"/>
    </location>
</feature>
<organism evidence="11 12">
    <name type="scientific">Chitinimonas lacunae</name>
    <dbReference type="NCBI Taxonomy" id="1963018"/>
    <lineage>
        <taxon>Bacteria</taxon>
        <taxon>Pseudomonadati</taxon>
        <taxon>Pseudomonadota</taxon>
        <taxon>Betaproteobacteria</taxon>
        <taxon>Neisseriales</taxon>
        <taxon>Chitinibacteraceae</taxon>
        <taxon>Chitinimonas</taxon>
    </lineage>
</organism>
<evidence type="ECO:0000256" key="9">
    <source>
        <dbReference type="SAM" id="MobiDB-lite"/>
    </source>
</evidence>
<dbReference type="EMBL" id="JBHSBU010000001">
    <property type="protein sequence ID" value="MFC4161615.1"/>
    <property type="molecule type" value="Genomic_DNA"/>
</dbReference>
<keyword evidence="7 8" id="KW-0802">TPR repeat</keyword>
<feature type="repeat" description="TPR" evidence="8">
    <location>
        <begin position="156"/>
        <end position="189"/>
    </location>
</feature>
<evidence type="ECO:0000256" key="8">
    <source>
        <dbReference type="PROSITE-ProRule" id="PRU00339"/>
    </source>
</evidence>
<dbReference type="Pfam" id="PF13432">
    <property type="entry name" value="TPR_16"/>
    <property type="match status" value="1"/>
</dbReference>
<name>A0ABV8MXC9_9NEIS</name>
<feature type="repeat" description="TPR" evidence="8">
    <location>
        <begin position="122"/>
        <end position="155"/>
    </location>
</feature>
<evidence type="ECO:0000256" key="2">
    <source>
        <dbReference type="ARBA" id="ARBA00005386"/>
    </source>
</evidence>
<dbReference type="PANTHER" id="PTHR44835:SF1">
    <property type="entry name" value="PROTEIN O-GLCNAC TRANSFERASE"/>
    <property type="match status" value="1"/>
</dbReference>
<feature type="domain" description="O-GlcNAc transferase C-terminal" evidence="10">
    <location>
        <begin position="364"/>
        <end position="558"/>
    </location>
</feature>
<evidence type="ECO:0000256" key="4">
    <source>
        <dbReference type="ARBA" id="ARBA00022676"/>
    </source>
</evidence>
<keyword evidence="4" id="KW-0328">Glycosyltransferase</keyword>
<keyword evidence="6" id="KW-0677">Repeat</keyword>
<reference evidence="12" key="1">
    <citation type="journal article" date="2019" name="Int. J. Syst. Evol. Microbiol.">
        <title>The Global Catalogue of Microorganisms (GCM) 10K type strain sequencing project: providing services to taxonomists for standard genome sequencing and annotation.</title>
        <authorList>
            <consortium name="The Broad Institute Genomics Platform"/>
            <consortium name="The Broad Institute Genome Sequencing Center for Infectious Disease"/>
            <person name="Wu L."/>
            <person name="Ma J."/>
        </authorList>
    </citation>
    <scope>NUCLEOTIDE SEQUENCE [LARGE SCALE GENOMIC DNA]</scope>
    <source>
        <strain evidence="12">LMG 29894</strain>
    </source>
</reference>
<comment type="similarity">
    <text evidence="2">Belongs to the glycosyltransferase 41 family. O-GlcNAc transferase subfamily.</text>
</comment>
<evidence type="ECO:0000313" key="11">
    <source>
        <dbReference type="EMBL" id="MFC4161615.1"/>
    </source>
</evidence>
<dbReference type="PROSITE" id="PS50005">
    <property type="entry name" value="TPR"/>
    <property type="match status" value="5"/>
</dbReference>
<feature type="repeat" description="TPR" evidence="8">
    <location>
        <begin position="327"/>
        <end position="360"/>
    </location>
</feature>
<dbReference type="InterPro" id="IPR051939">
    <property type="entry name" value="Glycosyltr_41/O-GlcNAc_trsf"/>
</dbReference>
<comment type="pathway">
    <text evidence="1">Protein modification; protein glycosylation.</text>
</comment>
<keyword evidence="5" id="KW-0808">Transferase</keyword>
<evidence type="ECO:0000313" key="12">
    <source>
        <dbReference type="Proteomes" id="UP001595791"/>
    </source>
</evidence>
<evidence type="ECO:0000256" key="6">
    <source>
        <dbReference type="ARBA" id="ARBA00022737"/>
    </source>
</evidence>
<dbReference type="PROSITE" id="PS50293">
    <property type="entry name" value="TPR_REGION"/>
    <property type="match status" value="1"/>
</dbReference>
<accession>A0ABV8MXC9</accession>
<feature type="domain" description="O-GlcNAc transferase C-terminal" evidence="10">
    <location>
        <begin position="596"/>
        <end position="758"/>
    </location>
</feature>
<evidence type="ECO:0000256" key="1">
    <source>
        <dbReference type="ARBA" id="ARBA00004922"/>
    </source>
</evidence>
<sequence>MTEPNDTSDAAADSQPTAPPHDPVLQALLEAQAGQVDTALPVLEQALVQNPDHVPVLMVLGTVYGQRGEIERARDCFVHAIEIDPKLAPAHSNLGNVCKLLGDFVGAAAAYRKAIVLQPGFADAHYNLGTVLLETGEWEEAQKAFERALLFKPDYAEVHNNLGDLLMRQSKCEAALSHFRQALVWNPNLLPAQNNLVLALYRLGLYQEGEAFAERFLHERPDDRSILINQAQGLVAQGKFDQAEVIYRRLVELDGHYPGPWINLGNLLQLRQHYEASIDCYRHAMSLEGADQALCLSGIASTLLAQGQPGRAAAELKHAAMLDSRHAGVVANLGRALLAVGEVALAIETVRRAISMAPAIPELHSNLLYALHFDHKLSPAERFAAARDWNQRFGHPSDAPERPPLRQLGQGDRLRVGMVSGDFRHHSVASCLEPVLAALDHERIELTLYYVANEEDEVTRRFRGYADLWRPVAPLSAGDLANRIRNDGIDILIDLSWHTAGNRLSMFARRPAPVQVSWLGFFASTGLDVIDYRLTDGVMDPIDGPSADWHSERLLRLPVAMAYRPDPEMPEVAPLPMASRGHPTFASITRINRTNRLVLEYWSKLLHAVPDAHLIVFSGLNADDELSLERLRRLLLVHNIDEERFEIRPKLALADYLTALTSEVDMVLDSFPYCGGVSTAQALWLGVPTLTMAGPSAFERTGASLLSMAGLERFIAASPEDFVSKGQVLCRDVAGLTKLRHSLRQTLAATPLFDGAQLARAFEQLMADAWNGVALDHA</sequence>
<dbReference type="InterPro" id="IPR019734">
    <property type="entry name" value="TPR_rpt"/>
</dbReference>
<dbReference type="Gene3D" id="3.40.50.11380">
    <property type="match status" value="1"/>
</dbReference>
<feature type="region of interest" description="Disordered" evidence="9">
    <location>
        <begin position="1"/>
        <end position="22"/>
    </location>
</feature>
<dbReference type="Pfam" id="PF13844">
    <property type="entry name" value="Glyco_transf_41"/>
    <property type="match status" value="2"/>
</dbReference>
<keyword evidence="12" id="KW-1185">Reference proteome</keyword>
<evidence type="ECO:0000256" key="5">
    <source>
        <dbReference type="ARBA" id="ARBA00022679"/>
    </source>
</evidence>
<dbReference type="Pfam" id="PF14559">
    <property type="entry name" value="TPR_19"/>
    <property type="match status" value="3"/>
</dbReference>
<evidence type="ECO:0000256" key="7">
    <source>
        <dbReference type="ARBA" id="ARBA00022803"/>
    </source>
</evidence>
<evidence type="ECO:0000259" key="10">
    <source>
        <dbReference type="Pfam" id="PF13844"/>
    </source>
</evidence>
<gene>
    <name evidence="11" type="ORF">ACFOW7_19955</name>
</gene>
<dbReference type="PANTHER" id="PTHR44835">
    <property type="entry name" value="UDP-N-ACETYLGLUCOSAMINE--PEPTIDE N-ACETYLGLUCOSAMINYLTRANSFERASE SPINDLY-RELATED"/>
    <property type="match status" value="1"/>
</dbReference>
<dbReference type="Pfam" id="PF07721">
    <property type="entry name" value="TPR_4"/>
    <property type="match status" value="1"/>
</dbReference>
<dbReference type="SMART" id="SM00386">
    <property type="entry name" value="HAT"/>
    <property type="match status" value="2"/>
</dbReference>
<dbReference type="InterPro" id="IPR003107">
    <property type="entry name" value="HAT"/>
</dbReference>
<protein>
    <recommendedName>
        <fullName evidence="3">protein O-GlcNAc transferase</fullName>
        <ecNumber evidence="3">2.4.1.255</ecNumber>
    </recommendedName>
</protein>
<dbReference type="RefSeq" id="WP_378167754.1">
    <property type="nucleotide sequence ID" value="NZ_JBHSBU010000001.1"/>
</dbReference>
<dbReference type="SUPFAM" id="SSF48452">
    <property type="entry name" value="TPR-like"/>
    <property type="match status" value="2"/>
</dbReference>
<dbReference type="Proteomes" id="UP001595791">
    <property type="component" value="Unassembled WGS sequence"/>
</dbReference>
<comment type="caution">
    <text evidence="11">The sequence shown here is derived from an EMBL/GenBank/DDBJ whole genome shotgun (WGS) entry which is preliminary data.</text>
</comment>